<dbReference type="AlphaFoldDB" id="A0AAV7KTQ9"/>
<sequence>MVEAATARAPAEKIEEWCRRPASVPRVWTESARGVRRGRRYTSCCSLHRMPVASPGLPLERRLGWSPGKGAGDCTEGIPCMSPIKRRPRSLQADINKPGGIRKVSVGPWG</sequence>
<evidence type="ECO:0000313" key="1">
    <source>
        <dbReference type="EMBL" id="KAJ1081674.1"/>
    </source>
</evidence>
<name>A0AAV7KTQ9_PLEWA</name>
<evidence type="ECO:0000313" key="2">
    <source>
        <dbReference type="Proteomes" id="UP001066276"/>
    </source>
</evidence>
<reference evidence="1" key="1">
    <citation type="journal article" date="2022" name="bioRxiv">
        <title>Sequencing and chromosome-scale assembly of the giantPleurodeles waltlgenome.</title>
        <authorList>
            <person name="Brown T."/>
            <person name="Elewa A."/>
            <person name="Iarovenko S."/>
            <person name="Subramanian E."/>
            <person name="Araus A.J."/>
            <person name="Petzold A."/>
            <person name="Susuki M."/>
            <person name="Suzuki K.-i.T."/>
            <person name="Hayashi T."/>
            <person name="Toyoda A."/>
            <person name="Oliveira C."/>
            <person name="Osipova E."/>
            <person name="Leigh N.D."/>
            <person name="Simon A."/>
            <person name="Yun M.H."/>
        </authorList>
    </citation>
    <scope>NUCLEOTIDE SEQUENCE</scope>
    <source>
        <strain evidence="1">20211129_DDA</strain>
        <tissue evidence="1">Liver</tissue>
    </source>
</reference>
<accession>A0AAV7KTQ9</accession>
<dbReference type="EMBL" id="JANPWB010000016">
    <property type="protein sequence ID" value="KAJ1081674.1"/>
    <property type="molecule type" value="Genomic_DNA"/>
</dbReference>
<organism evidence="1 2">
    <name type="scientific">Pleurodeles waltl</name>
    <name type="common">Iberian ribbed newt</name>
    <dbReference type="NCBI Taxonomy" id="8319"/>
    <lineage>
        <taxon>Eukaryota</taxon>
        <taxon>Metazoa</taxon>
        <taxon>Chordata</taxon>
        <taxon>Craniata</taxon>
        <taxon>Vertebrata</taxon>
        <taxon>Euteleostomi</taxon>
        <taxon>Amphibia</taxon>
        <taxon>Batrachia</taxon>
        <taxon>Caudata</taxon>
        <taxon>Salamandroidea</taxon>
        <taxon>Salamandridae</taxon>
        <taxon>Pleurodelinae</taxon>
        <taxon>Pleurodeles</taxon>
    </lineage>
</organism>
<protein>
    <submittedName>
        <fullName evidence="1">Uncharacterized protein</fullName>
    </submittedName>
</protein>
<keyword evidence="2" id="KW-1185">Reference proteome</keyword>
<comment type="caution">
    <text evidence="1">The sequence shown here is derived from an EMBL/GenBank/DDBJ whole genome shotgun (WGS) entry which is preliminary data.</text>
</comment>
<gene>
    <name evidence="1" type="ORF">NDU88_001852</name>
</gene>
<proteinExistence type="predicted"/>
<dbReference type="Proteomes" id="UP001066276">
    <property type="component" value="Chromosome 12"/>
</dbReference>